<evidence type="ECO:0000313" key="3">
    <source>
        <dbReference type="Proteomes" id="UP001153292"/>
    </source>
</evidence>
<proteinExistence type="predicted"/>
<evidence type="ECO:0000313" key="2">
    <source>
        <dbReference type="EMBL" id="CAH0405522.1"/>
    </source>
</evidence>
<gene>
    <name evidence="2" type="ORF">CHILSU_LOCUS8887</name>
</gene>
<reference evidence="2" key="1">
    <citation type="submission" date="2021-12" db="EMBL/GenBank/DDBJ databases">
        <authorList>
            <person name="King R."/>
        </authorList>
    </citation>
    <scope>NUCLEOTIDE SEQUENCE</scope>
</reference>
<feature type="region of interest" description="Disordered" evidence="1">
    <location>
        <begin position="1866"/>
        <end position="1897"/>
    </location>
</feature>
<evidence type="ECO:0008006" key="4">
    <source>
        <dbReference type="Google" id="ProtNLM"/>
    </source>
</evidence>
<feature type="compositionally biased region" description="Polar residues" evidence="1">
    <location>
        <begin position="1122"/>
        <end position="1135"/>
    </location>
</feature>
<protein>
    <recommendedName>
        <fullName evidence="4">C2H2-type domain-containing protein</fullName>
    </recommendedName>
</protein>
<feature type="region of interest" description="Disordered" evidence="1">
    <location>
        <begin position="1770"/>
        <end position="1800"/>
    </location>
</feature>
<accession>A0ABN8BFQ1</accession>
<dbReference type="EMBL" id="OU963897">
    <property type="protein sequence ID" value="CAH0405522.1"/>
    <property type="molecule type" value="Genomic_DNA"/>
</dbReference>
<evidence type="ECO:0000256" key="1">
    <source>
        <dbReference type="SAM" id="MobiDB-lite"/>
    </source>
</evidence>
<keyword evidence="3" id="KW-1185">Reference proteome</keyword>
<feature type="region of interest" description="Disordered" evidence="1">
    <location>
        <begin position="1427"/>
        <end position="1450"/>
    </location>
</feature>
<feature type="compositionally biased region" description="Basic and acidic residues" evidence="1">
    <location>
        <begin position="1140"/>
        <end position="1152"/>
    </location>
</feature>
<sequence length="2566" mass="291768">MDAKDLRTEAALGERSSDGTSKYTHIGTALPCSSIKNFPEISSNPLAKVETPTSRPCAVIGPDRVLPPLTNTDAYLRKGHYEPWPPAESMFRHPPEYPHKTYQSPIRNISPRQTFQENMQRIMVAPTYNSVKTNEDTNLVLDRNASLPKNNKLSGAPETKYCDVPYSINHLSDTQKNTEMCVSNVNNVRNCPPIWHPSGINIRPTRPYGAPELSQFPEYANCAVSRPMTMPRPPRTMNEENGHLFSESFYHHGNIRFKPYPNVKDRYAQARYEYINNYPNPFHPPPPFPRSKYDLQKPVPSHTSYPQVPIKYLENRISDSVIDGYQRSNQQINYNAPYQNQMIHPAYGPVLPNTIQNKFYPYPQDKTMPANKLPYENNKLYVDYDNSQTKNYPIPENFYMNETRPHVKSQVIIPNYPMNMQHVPPHPYYRKENHSAKSYDYIPHFSINTNNHITRMTPQFSPNSVAISPSDSNTSNETAHTQSNLLEDYGYVSQSSSASIRSVDSGIHRIMQNDIHRRYSYGYPSMVQTPPFLNKMQSNINSNIGPKDKKGIDVRQFLQMWNEGDDENTIHSNEAQIKYNSSSNKSSTQFENKTQEELYVLGLVNVPSEELAKYEHIQKVSKLPDNIKGYNNIELLKQFEEAIESSNLNNFNINKTSTSRNFQSPKSSMTSIPARPISPLDVEAKISQSVIHKEVGCNFEIKPCSPEMMNVEVAAPVRNILEERVIEKVSNPYQSPALSSISENGRNCNVPKQDQVIMLNENNKIPSCKLINTQCSNNNAVNVVRADYSLQDLESNSGVCLASLPRLDNDIELNFPEVNQQFINANKETVITSKESQICSELNKSNLSTHAKHTSDLDIKICSPRESEKEFSKLSKYRKNKKSESEVKEQLLVTNSQFLRTDSVIIKNPDNTKCFEDINKDKIQNNQLILSPSNVLHCETLNESGNHVHEPEIDTAIDFSVSKSASETNRQIFTGNDNTNSNSCYSHNLSETKKNVLQSNEHTVDFDSYNVTRNTSEIMVDDVTLNFSDPHNNNKSPLQCTEEIKKNITPQISTEDVHETKDNIQEEEPTLGPELCDSSSILGKENECDISSKNYFKRKPMKNSEHFTDLLKNPINSSYIEKTKTKGTNINSESPPTKPDSGHDSDLNKKNDTITNDLSMIEPETVSQENPKHTVMSNPYSNKNTKNSNNHNIESRAETTVEGYHPNTLEHFSDESANVMRDKPSNNITNIGKIKSCNLKKELFSPWIQKLIIQSGNILLKTQSIEKNIADINTKNINSPVMDYCVSTICSEEITNSVLNTNISNNITAVSEIPEKHDLTPHIESKYVNGDKDTSIINEDGAVQSINIPVDVPEGNYCTDIQIKNEILIHNIEKCTVISNNEGLVNKNIIIHSTQQNESIPKSNISNENLRVSSEDEEIVDNMATKNTIEQSKTNLSQSSSTQKQLNTDNGKDIKDVIDLINIEDLKEPLNESTKGGDAEDQKTIEYFTEQPEIVRPLKTVTDKTTNDSNKNLENEDNNYEVSQSLNVTCEEFDNVSIKHCKSENGENIISEQNEVFQQDDNIVKKYEKVTNDSTDSENKNISAKNKLTESSNFTIDSVKNASDKDFNLKYDKNRLCLQENSKTLESFNNVCKKQNNINNNAFIESANNTTESANNESNENFNDKVDNNTESLSEQKESIELLNVNKEIHLISQSKVDQLSNNITEKTGCNDCNDPIETNISSTNTSRGDFEESANILFRSKQSEEIEASINITEKRKKITDIEFGSFTSHNEGDSLPNIITEKRESNYSNEQSQDDYEAKDESNGLRFLEHSEVIESLTNSPEKQNNVSLKEFDNKFKDNLTSPCDIDLLSHSRTELKTEIFFSEQNKKSEEGTATDEVGEENESPNILTDNNTCHKNEKERNVSFTIEREINTVAESEVQENIDSASLVETDNRRIIAEQDNVCFIQNICAEVESDHVDSFEQRRRNLKRSLSDSALDMINHDISDEFGNGVSTWSKRRRKNREYLKFGHPDFLSQSIYDSQNNRRNSVSSLHNEDDLSFCIVIDDDYVITQGDEEKICFAQISEDLPSAEEANITEDMTSSTEILLCPQEVPGELSESFVLEISDENDINKSWVDDIGCIETVVSDDVAEDVTVSASSSPKDENVSADDDEIDVYNSTYEHTDKVKYIYGDKMCNDDAEFVETLYRTPQMNVNKTLSNRESHASDEYYEFDEYNYLKSCFDSSSTSKELNDKSSLANDNIESFCNEDDIRPKMLEHHLCEIENDIDTALVRVVKTQDDTVNSCESSIDNVFLYKEGRDPLNIETPSSPEVSSTTSEEKSSSILLKITNYKGMRTSQLNKTNLENSSKNCCKFTENINYTNFNNSSKSRPLITKGAQKYIPPLNETLGDLKVKLPLPQQSLLKLKQLKIERTAPKQVISQRREIPKKPKPRFEDVLKSIDEIQFKMHKEKNKRSKKSVPKVIIKKTENGSHYASVPNNTYFNPDLTGRKWQPWVFIEKNSFIDKMANRKKTKAIYNHRKNTYVLADKFQKYKSVSSSKFIITQPKLDESSMGHLKYTIKLKHSY</sequence>
<feature type="region of interest" description="Disordered" evidence="1">
    <location>
        <begin position="1122"/>
        <end position="1191"/>
    </location>
</feature>
<organism evidence="2 3">
    <name type="scientific">Chilo suppressalis</name>
    <name type="common">Asiatic rice borer moth</name>
    <dbReference type="NCBI Taxonomy" id="168631"/>
    <lineage>
        <taxon>Eukaryota</taxon>
        <taxon>Metazoa</taxon>
        <taxon>Ecdysozoa</taxon>
        <taxon>Arthropoda</taxon>
        <taxon>Hexapoda</taxon>
        <taxon>Insecta</taxon>
        <taxon>Pterygota</taxon>
        <taxon>Neoptera</taxon>
        <taxon>Endopterygota</taxon>
        <taxon>Lepidoptera</taxon>
        <taxon>Glossata</taxon>
        <taxon>Ditrysia</taxon>
        <taxon>Pyraloidea</taxon>
        <taxon>Crambidae</taxon>
        <taxon>Crambinae</taxon>
        <taxon>Chilo</taxon>
    </lineage>
</organism>
<feature type="compositionally biased region" description="Low complexity" evidence="1">
    <location>
        <begin position="1177"/>
        <end position="1191"/>
    </location>
</feature>
<dbReference type="Proteomes" id="UP001153292">
    <property type="component" value="Chromosome 4"/>
</dbReference>
<feature type="region of interest" description="Disordered" evidence="1">
    <location>
        <begin position="1"/>
        <end position="21"/>
    </location>
</feature>
<feature type="compositionally biased region" description="Polar residues" evidence="1">
    <location>
        <begin position="1427"/>
        <end position="1449"/>
    </location>
</feature>
<feature type="compositionally biased region" description="Acidic residues" evidence="1">
    <location>
        <begin position="1875"/>
        <end position="1885"/>
    </location>
</feature>
<name>A0ABN8BFQ1_CHISP</name>